<sequence>MDPSVDWEDTKENYVPVKQGRSAAALSTPLSVSKRSNEVEKAKKSFLEAIAASQDPLPAWMKYIKWAQEQFAANGSKAELQQVLEAATRSLSGTNRYNNDVRLLRIWVQYADCLPDPSDVFLHLAERDIGRDHALLYEAYATYLELKGNFQQAELVYQDGINRLAKPTERLKQKLAAFQRRMAKRIQRQTAEAALGMDTAAADAAHPARATLAPVLSAQTLTGRQMGLAHGRGDRRAGTSRLSMAAGGGMSGMGMGLYEDTEFVGSNLAAAGAAAAAGGGLGLCEDTEFITCPVGAAAAAGRGGLGGSGGGGGSSNSLGLCEDTEFITRPVGGNTAARSSAFGGAAAGSNSGGLGLCEDTEFITRPMGGAAAASRNGLGGAAAGGGLGLCEDTEFITRSVGAAAGTAGGGGLSLYEDTEFVGSKLAAAGAAAGGGLGLCEDTEFITRPVAAAPAAATAAGSRGGFARAGLGGSRVQQRLPDEASDSTTGLLRVKENLPAALGPGQQQQQQQQRVPLGQAAMGGVGLAEHGSRSGQPGSAPNSPGRSQQQQQHSGPAWGAVTPGKPPAGPGAAAVTPGRQHPGARTPGTPWARPMEDFEVMESPAVRAALAERPSLAMSPVASMPSPGFGAQENRNPDGPAAQPVQRSLCDTPVRAAALQPLSDTRAELLGVHVDPEAAPGKWDVEDAEGDVAAAPGHGTPSRLGRGRALRSLRFPQPETAQ</sequence>
<reference evidence="3 4" key="1">
    <citation type="submission" date="2023-05" db="EMBL/GenBank/DDBJ databases">
        <title>A 100% complete, gapless, phased diploid assembly of the Scenedesmus obliquus UTEX 3031 genome.</title>
        <authorList>
            <person name="Biondi T.C."/>
            <person name="Hanschen E.R."/>
            <person name="Kwon T."/>
            <person name="Eng W."/>
            <person name="Kruse C.P.S."/>
            <person name="Koehler S.I."/>
            <person name="Kunde Y."/>
            <person name="Gleasner C.D."/>
            <person name="You Mak K.T."/>
            <person name="Polle J."/>
            <person name="Hovde B.T."/>
            <person name="Starkenburg S.R."/>
        </authorList>
    </citation>
    <scope>NUCLEOTIDE SEQUENCE [LARGE SCALE GENOMIC DNA]</scope>
    <source>
        <strain evidence="3 4">DOE0152z</strain>
    </source>
</reference>
<evidence type="ECO:0000313" key="3">
    <source>
        <dbReference type="EMBL" id="WIA11169.1"/>
    </source>
</evidence>
<evidence type="ECO:0000256" key="1">
    <source>
        <dbReference type="SAM" id="MobiDB-lite"/>
    </source>
</evidence>
<feature type="region of interest" description="Disordered" evidence="1">
    <location>
        <begin position="469"/>
        <end position="488"/>
    </location>
</feature>
<gene>
    <name evidence="3" type="ORF">OEZ85_011302</name>
</gene>
<proteinExistence type="predicted"/>
<organism evidence="3 4">
    <name type="scientific">Tetradesmus obliquus</name>
    <name type="common">Green alga</name>
    <name type="synonym">Acutodesmus obliquus</name>
    <dbReference type="NCBI Taxonomy" id="3088"/>
    <lineage>
        <taxon>Eukaryota</taxon>
        <taxon>Viridiplantae</taxon>
        <taxon>Chlorophyta</taxon>
        <taxon>core chlorophytes</taxon>
        <taxon>Chlorophyceae</taxon>
        <taxon>CS clade</taxon>
        <taxon>Sphaeropleales</taxon>
        <taxon>Scenedesmaceae</taxon>
        <taxon>Tetradesmus</taxon>
    </lineage>
</organism>
<dbReference type="EMBL" id="CP126209">
    <property type="protein sequence ID" value="WIA11169.1"/>
    <property type="molecule type" value="Genomic_DNA"/>
</dbReference>
<evidence type="ECO:0000259" key="2">
    <source>
        <dbReference type="PROSITE" id="PS51489"/>
    </source>
</evidence>
<dbReference type="PROSITE" id="PS51489">
    <property type="entry name" value="BUB1_N"/>
    <property type="match status" value="1"/>
</dbReference>
<dbReference type="Gene3D" id="1.25.40.430">
    <property type="match status" value="1"/>
</dbReference>
<keyword evidence="4" id="KW-1185">Reference proteome</keyword>
<accession>A0ABY8TPX0</accession>
<evidence type="ECO:0000313" key="4">
    <source>
        <dbReference type="Proteomes" id="UP001244341"/>
    </source>
</evidence>
<dbReference type="InterPro" id="IPR015661">
    <property type="entry name" value="Bub1/Mad3"/>
</dbReference>
<dbReference type="PANTHER" id="PTHR14030:SF4">
    <property type="entry name" value="BUB1 KINASE, ISOFORM A-RELATED"/>
    <property type="match status" value="1"/>
</dbReference>
<feature type="region of interest" description="Disordered" evidence="1">
    <location>
        <begin position="618"/>
        <end position="644"/>
    </location>
</feature>
<feature type="region of interest" description="Disordered" evidence="1">
    <location>
        <begin position="670"/>
        <end position="721"/>
    </location>
</feature>
<dbReference type="SMART" id="SM00777">
    <property type="entry name" value="Mad3_BUB1_I"/>
    <property type="match status" value="1"/>
</dbReference>
<dbReference type="Pfam" id="PF08311">
    <property type="entry name" value="Mad3_BUB1_I"/>
    <property type="match status" value="1"/>
</dbReference>
<feature type="compositionally biased region" description="Polar residues" evidence="1">
    <location>
        <begin position="532"/>
        <end position="553"/>
    </location>
</feature>
<dbReference type="Proteomes" id="UP001244341">
    <property type="component" value="Chromosome 2b"/>
</dbReference>
<name>A0ABY8TPX0_TETOB</name>
<feature type="region of interest" description="Disordered" evidence="1">
    <location>
        <begin position="524"/>
        <end position="590"/>
    </location>
</feature>
<dbReference type="InterPro" id="IPR013212">
    <property type="entry name" value="Mad3/Bub1_I"/>
</dbReference>
<protein>
    <recommendedName>
        <fullName evidence="2">BUB1 N-terminal domain-containing protein</fullName>
    </recommendedName>
</protein>
<feature type="region of interest" description="Disordered" evidence="1">
    <location>
        <begin position="1"/>
        <end position="32"/>
    </location>
</feature>
<feature type="domain" description="BUB1 N-terminal" evidence="2">
    <location>
        <begin position="46"/>
        <end position="199"/>
    </location>
</feature>
<dbReference type="PANTHER" id="PTHR14030">
    <property type="entry name" value="MITOTIC CHECKPOINT SERINE/THREONINE-PROTEIN KINASE BUB1"/>
    <property type="match status" value="1"/>
</dbReference>